<protein>
    <submittedName>
        <fullName evidence="12">Cytochrome P450 monooxygenase pc-bph</fullName>
    </submittedName>
</protein>
<dbReference type="InterPro" id="IPR050121">
    <property type="entry name" value="Cytochrome_P450_monoxygenase"/>
</dbReference>
<keyword evidence="5 9" id="KW-0479">Metal-binding</keyword>
<dbReference type="Pfam" id="PF00067">
    <property type="entry name" value="p450"/>
    <property type="match status" value="1"/>
</dbReference>
<dbReference type="InterPro" id="IPR002401">
    <property type="entry name" value="Cyt_P450_E_grp-I"/>
</dbReference>
<keyword evidence="8 10" id="KW-0503">Monooxygenase</keyword>
<dbReference type="CDD" id="cd11061">
    <property type="entry name" value="CYP67-like"/>
    <property type="match status" value="1"/>
</dbReference>
<dbReference type="PANTHER" id="PTHR24305">
    <property type="entry name" value="CYTOCHROME P450"/>
    <property type="match status" value="1"/>
</dbReference>
<gene>
    <name evidence="12" type="ORF">ARMSODRAFT_884572</name>
</gene>
<dbReference type="GO" id="GO:0016705">
    <property type="term" value="F:oxidoreductase activity, acting on paired donors, with incorporation or reduction of molecular oxygen"/>
    <property type="evidence" value="ECO:0007669"/>
    <property type="project" value="InterPro"/>
</dbReference>
<evidence type="ECO:0000313" key="13">
    <source>
        <dbReference type="Proteomes" id="UP000218334"/>
    </source>
</evidence>
<evidence type="ECO:0000256" key="7">
    <source>
        <dbReference type="ARBA" id="ARBA00023004"/>
    </source>
</evidence>
<dbReference type="Proteomes" id="UP000218334">
    <property type="component" value="Unassembled WGS sequence"/>
</dbReference>
<organism evidence="12 13">
    <name type="scientific">Armillaria solidipes</name>
    <dbReference type="NCBI Taxonomy" id="1076256"/>
    <lineage>
        <taxon>Eukaryota</taxon>
        <taxon>Fungi</taxon>
        <taxon>Dikarya</taxon>
        <taxon>Basidiomycota</taxon>
        <taxon>Agaricomycotina</taxon>
        <taxon>Agaricomycetes</taxon>
        <taxon>Agaricomycetidae</taxon>
        <taxon>Agaricales</taxon>
        <taxon>Marasmiineae</taxon>
        <taxon>Physalacriaceae</taxon>
        <taxon>Armillaria</taxon>
    </lineage>
</organism>
<evidence type="ECO:0000256" key="5">
    <source>
        <dbReference type="ARBA" id="ARBA00022723"/>
    </source>
</evidence>
<dbReference type="GO" id="GO:0004497">
    <property type="term" value="F:monooxygenase activity"/>
    <property type="evidence" value="ECO:0007669"/>
    <property type="project" value="UniProtKB-KW"/>
</dbReference>
<dbReference type="Gene3D" id="1.10.630.10">
    <property type="entry name" value="Cytochrome P450"/>
    <property type="match status" value="1"/>
</dbReference>
<feature type="transmembrane region" description="Helical" evidence="11">
    <location>
        <begin position="12"/>
        <end position="34"/>
    </location>
</feature>
<dbReference type="AlphaFoldDB" id="A0A2H3BM55"/>
<evidence type="ECO:0000256" key="3">
    <source>
        <dbReference type="ARBA" id="ARBA00010617"/>
    </source>
</evidence>
<evidence type="ECO:0000256" key="6">
    <source>
        <dbReference type="ARBA" id="ARBA00023002"/>
    </source>
</evidence>
<evidence type="ECO:0000256" key="1">
    <source>
        <dbReference type="ARBA" id="ARBA00001971"/>
    </source>
</evidence>
<dbReference type="EMBL" id="KZ293425">
    <property type="protein sequence ID" value="PBK70740.1"/>
    <property type="molecule type" value="Genomic_DNA"/>
</dbReference>
<dbReference type="PANTHER" id="PTHR24305:SF29">
    <property type="entry name" value="BENZOATE-PARA-HYDROXYLASE"/>
    <property type="match status" value="1"/>
</dbReference>
<sequence length="538" mass="60161">MLHLSLEWCLPHLLSVIASVLVLIIVVHLVPYLVDSHSLRSYPGPLIAKFSDAWLEYVSYKGHRSEVVHDLHKKYGPFVRIAPNHVSVALPDAQTIIYGHGNGALKSSFYDAFNFSSSPSMFSTQDRQIHTRKRKIVSHTFSPKSVLEFEPHVRHFVGQLLSQWDRLYDRALEGLSGQEGEGWIGREGRLWLDCFPWVNYLAFDIIGDLAFGAPFGMVKAAKDVAQVPEDQRAMMSSYGQTGAKNAMKEIQAIKTLSGPADYTTVMIGVMPQWWRLLLKRTPFFREGEEDFGTIFGMAVAAVSKRLEVPTDRNDILSKLQAGKDDQDLPIGREELTTEAFSFLIAGSDTTSISTCAIIYYLACTPDAQDKLHKELDEHLDSDVATAERVKKLSYLQACINEGLRLHCPVGMGLHRVAAEPGMMISGHYIPGGTVVSAPTYTIHRDPAVWGDDVKKYRPERWFECESAAVSKAFTPFSVGPRACVGRNLAILELQIIIASILKRFHFVLENPDAVLEVKEGLLRKPTGCRVGMKRREVF</sequence>
<dbReference type="PRINTS" id="PR00385">
    <property type="entry name" value="P450"/>
</dbReference>
<evidence type="ECO:0000256" key="10">
    <source>
        <dbReference type="RuleBase" id="RU000461"/>
    </source>
</evidence>
<keyword evidence="11" id="KW-1133">Transmembrane helix</keyword>
<evidence type="ECO:0000256" key="8">
    <source>
        <dbReference type="ARBA" id="ARBA00023033"/>
    </source>
</evidence>
<dbReference type="InterPro" id="IPR017972">
    <property type="entry name" value="Cyt_P450_CS"/>
</dbReference>
<comment type="pathway">
    <text evidence="2">Secondary metabolite biosynthesis.</text>
</comment>
<evidence type="ECO:0000256" key="11">
    <source>
        <dbReference type="SAM" id="Phobius"/>
    </source>
</evidence>
<dbReference type="GO" id="GO:0020037">
    <property type="term" value="F:heme binding"/>
    <property type="evidence" value="ECO:0007669"/>
    <property type="project" value="InterPro"/>
</dbReference>
<comment type="similarity">
    <text evidence="3 10">Belongs to the cytochrome P450 family.</text>
</comment>
<evidence type="ECO:0000256" key="9">
    <source>
        <dbReference type="PIRSR" id="PIRSR602401-1"/>
    </source>
</evidence>
<evidence type="ECO:0000256" key="2">
    <source>
        <dbReference type="ARBA" id="ARBA00005179"/>
    </source>
</evidence>
<reference evidence="13" key="1">
    <citation type="journal article" date="2017" name="Nat. Ecol. Evol.">
        <title>Genome expansion and lineage-specific genetic innovations in the forest pathogenic fungi Armillaria.</title>
        <authorList>
            <person name="Sipos G."/>
            <person name="Prasanna A.N."/>
            <person name="Walter M.C."/>
            <person name="O'Connor E."/>
            <person name="Balint B."/>
            <person name="Krizsan K."/>
            <person name="Kiss B."/>
            <person name="Hess J."/>
            <person name="Varga T."/>
            <person name="Slot J."/>
            <person name="Riley R."/>
            <person name="Boka B."/>
            <person name="Rigling D."/>
            <person name="Barry K."/>
            <person name="Lee J."/>
            <person name="Mihaltcheva S."/>
            <person name="LaButti K."/>
            <person name="Lipzen A."/>
            <person name="Waldron R."/>
            <person name="Moloney N.M."/>
            <person name="Sperisen C."/>
            <person name="Kredics L."/>
            <person name="Vagvoelgyi C."/>
            <person name="Patrignani A."/>
            <person name="Fitzpatrick D."/>
            <person name="Nagy I."/>
            <person name="Doyle S."/>
            <person name="Anderson J.B."/>
            <person name="Grigoriev I.V."/>
            <person name="Gueldener U."/>
            <person name="Muensterkoetter M."/>
            <person name="Nagy L.G."/>
        </authorList>
    </citation>
    <scope>NUCLEOTIDE SEQUENCE [LARGE SCALE GENOMIC DNA]</scope>
    <source>
        <strain evidence="13">28-4</strain>
    </source>
</reference>
<dbReference type="GO" id="GO:0005506">
    <property type="term" value="F:iron ion binding"/>
    <property type="evidence" value="ECO:0007669"/>
    <property type="project" value="InterPro"/>
</dbReference>
<proteinExistence type="inferred from homology"/>
<name>A0A2H3BM55_9AGAR</name>
<dbReference type="STRING" id="1076256.A0A2H3BM55"/>
<accession>A0A2H3BM55</accession>
<evidence type="ECO:0000313" key="12">
    <source>
        <dbReference type="EMBL" id="PBK70740.1"/>
    </source>
</evidence>
<dbReference type="InterPro" id="IPR001128">
    <property type="entry name" value="Cyt_P450"/>
</dbReference>
<keyword evidence="11" id="KW-0812">Transmembrane</keyword>
<dbReference type="InterPro" id="IPR036396">
    <property type="entry name" value="Cyt_P450_sf"/>
</dbReference>
<keyword evidence="4 9" id="KW-0349">Heme</keyword>
<keyword evidence="7 9" id="KW-0408">Iron</keyword>
<dbReference type="PRINTS" id="PR00463">
    <property type="entry name" value="EP450I"/>
</dbReference>
<keyword evidence="11" id="KW-0472">Membrane</keyword>
<dbReference type="SUPFAM" id="SSF48264">
    <property type="entry name" value="Cytochrome P450"/>
    <property type="match status" value="1"/>
</dbReference>
<feature type="binding site" description="axial binding residue" evidence="9">
    <location>
        <position position="483"/>
    </location>
    <ligand>
        <name>heme</name>
        <dbReference type="ChEBI" id="CHEBI:30413"/>
    </ligand>
    <ligandPart>
        <name>Fe</name>
        <dbReference type="ChEBI" id="CHEBI:18248"/>
    </ligandPart>
</feature>
<keyword evidence="13" id="KW-1185">Reference proteome</keyword>
<comment type="cofactor">
    <cofactor evidence="1 9">
        <name>heme</name>
        <dbReference type="ChEBI" id="CHEBI:30413"/>
    </cofactor>
</comment>
<keyword evidence="6 10" id="KW-0560">Oxidoreductase</keyword>
<dbReference type="PROSITE" id="PS00086">
    <property type="entry name" value="CYTOCHROME_P450"/>
    <property type="match status" value="1"/>
</dbReference>
<evidence type="ECO:0000256" key="4">
    <source>
        <dbReference type="ARBA" id="ARBA00022617"/>
    </source>
</evidence>